<feature type="compositionally biased region" description="Polar residues" evidence="2">
    <location>
        <begin position="751"/>
        <end position="762"/>
    </location>
</feature>
<feature type="region of interest" description="Disordered" evidence="2">
    <location>
        <begin position="592"/>
        <end position="849"/>
    </location>
</feature>
<comment type="caution">
    <text evidence="3">The sequence shown here is derived from an EMBL/GenBank/DDBJ whole genome shotgun (WGS) entry which is preliminary data.</text>
</comment>
<feature type="region of interest" description="Disordered" evidence="2">
    <location>
        <begin position="1"/>
        <end position="23"/>
    </location>
</feature>
<evidence type="ECO:0000313" key="3">
    <source>
        <dbReference type="EMBL" id="KAH0559277.1"/>
    </source>
</evidence>
<accession>A0A9P8LBT8</accession>
<feature type="region of interest" description="Disordered" evidence="2">
    <location>
        <begin position="38"/>
        <end position="168"/>
    </location>
</feature>
<sequence>MSGGNPNVGATFYPGGSDDFYMPEVISPAPQRVMPEVPEQIQENLANLELEATNPKRRSEHTQAKSQLGPQAEGSTKFPPRGASLMTEQYNGHSGHGQHEQAPPAAQNVSHTAHDHGAQGQGQNQYQYQRAAHRDYDDPEQPSFSPFPKLHNPPPNVPPSDEEKEATLESARLPVLNSNDPEMQLAWAQDSLSYVEVAMQYERQITENDPSHPPRSQTPRVEHQLRVDAINIVSFLADQGHPKAEFMRGMWLEFAKFGFRLDKKEAFRCYMRAAEKGFARAEYRMGMQFENSNEPMKAIKHYNQGAAEGDSASNYRLGMMTLLGQHGQKQDYARGVHLVRLAADSADENAPQGAYVYGMLLARDLPGIEVPEIFLPYDLKAARTYVEKAAYLGFARAQIKMGQAYELCQLGCEFDAALSLHYNALAARQGEAEADMAISKWFLCGQDGVFERNEELAFTYAKRAADSGLPTAEFAIGYFYEIGHYVSVDLKEAQSWYRRAAEHGNKDATGRLDGISRSKTLSRKDHERVAVAKIQSMHGSQRGKRPERFKTAVQPLPSISDEAVDMPDPSISAGPTGYGAASPGESGYLQPFAGAQTPPRSASAAPYPTEDGPPRLNSRQGPAFGINPSIRPSSAFGINPNIRPISGMAAPQRPFSTTGDGSGRGRGGGRVVSGPAQSSYNAQAGWGRGASPENSTPQDDPNRRTPPRVDIGFTAPADPPQERKHKLQKPNTRASPNIQPPKSDPQPQPPRTSSIHQQTAPTQGGYGGDYNPQGGYAGARPARKESLPANAPRPSANRQSQGAPAPAGLAPPQKTATSGLPGKGPKTFEEMGVPQGKKDEECKLKMEHN</sequence>
<proteinExistence type="predicted"/>
<feature type="compositionally biased region" description="Low complexity" evidence="2">
    <location>
        <begin position="802"/>
        <end position="812"/>
    </location>
</feature>
<protein>
    <recommendedName>
        <fullName evidence="5">Chitin synthase activator</fullName>
    </recommendedName>
</protein>
<dbReference type="Pfam" id="PF08238">
    <property type="entry name" value="Sel1"/>
    <property type="match status" value="6"/>
</dbReference>
<evidence type="ECO:0008006" key="5">
    <source>
        <dbReference type="Google" id="ProtNLM"/>
    </source>
</evidence>
<dbReference type="SUPFAM" id="SSF81901">
    <property type="entry name" value="HCP-like"/>
    <property type="match status" value="1"/>
</dbReference>
<keyword evidence="1" id="KW-0677">Repeat</keyword>
<dbReference type="EMBL" id="JAGHQM010000638">
    <property type="protein sequence ID" value="KAH0559277.1"/>
    <property type="molecule type" value="Genomic_DNA"/>
</dbReference>
<dbReference type="SMART" id="SM00671">
    <property type="entry name" value="SEL1"/>
    <property type="match status" value="6"/>
</dbReference>
<reference evidence="3" key="1">
    <citation type="submission" date="2021-03" db="EMBL/GenBank/DDBJ databases">
        <title>Comparative genomics and phylogenomic investigation of the class Geoglossomycetes provide insights into ecological specialization and systematics.</title>
        <authorList>
            <person name="Melie T."/>
            <person name="Pirro S."/>
            <person name="Miller A.N."/>
            <person name="Quandt A."/>
        </authorList>
    </citation>
    <scope>NUCLEOTIDE SEQUENCE</scope>
    <source>
        <strain evidence="3">CAQ_001_2017</strain>
    </source>
</reference>
<feature type="compositionally biased region" description="Pro residues" evidence="2">
    <location>
        <begin position="738"/>
        <end position="750"/>
    </location>
</feature>
<dbReference type="InterPro" id="IPR051726">
    <property type="entry name" value="Chitin_Synth_Reg"/>
</dbReference>
<dbReference type="InterPro" id="IPR006597">
    <property type="entry name" value="Sel1-like"/>
</dbReference>
<dbReference type="AlphaFoldDB" id="A0A9P8LBT8"/>
<keyword evidence="4" id="KW-1185">Reference proteome</keyword>
<organism evidence="3 4">
    <name type="scientific">Trichoglossum hirsutum</name>
    <dbReference type="NCBI Taxonomy" id="265104"/>
    <lineage>
        <taxon>Eukaryota</taxon>
        <taxon>Fungi</taxon>
        <taxon>Dikarya</taxon>
        <taxon>Ascomycota</taxon>
        <taxon>Pezizomycotina</taxon>
        <taxon>Geoglossomycetes</taxon>
        <taxon>Geoglossales</taxon>
        <taxon>Geoglossaceae</taxon>
        <taxon>Trichoglossum</taxon>
    </lineage>
</organism>
<feature type="compositionally biased region" description="Basic and acidic residues" evidence="2">
    <location>
        <begin position="836"/>
        <end position="849"/>
    </location>
</feature>
<dbReference type="Gene3D" id="1.25.40.10">
    <property type="entry name" value="Tetratricopeptide repeat domain"/>
    <property type="match status" value="2"/>
</dbReference>
<evidence type="ECO:0000256" key="2">
    <source>
        <dbReference type="SAM" id="MobiDB-lite"/>
    </source>
</evidence>
<feature type="compositionally biased region" description="Gly residues" evidence="2">
    <location>
        <begin position="660"/>
        <end position="671"/>
    </location>
</feature>
<dbReference type="InterPro" id="IPR011990">
    <property type="entry name" value="TPR-like_helical_dom_sf"/>
</dbReference>
<evidence type="ECO:0000313" key="4">
    <source>
        <dbReference type="Proteomes" id="UP000750711"/>
    </source>
</evidence>
<dbReference type="Proteomes" id="UP000750711">
    <property type="component" value="Unassembled WGS sequence"/>
</dbReference>
<dbReference type="PANTHER" id="PTHR46430">
    <property type="entry name" value="PROTEIN SKT5-RELATED"/>
    <property type="match status" value="1"/>
</dbReference>
<evidence type="ECO:0000256" key="1">
    <source>
        <dbReference type="ARBA" id="ARBA00022737"/>
    </source>
</evidence>
<gene>
    <name evidence="3" type="ORF">GP486_004208</name>
</gene>
<name>A0A9P8LBT8_9PEZI</name>
<dbReference type="PANTHER" id="PTHR46430:SF2">
    <property type="entry name" value="CHITIN SYNTHASE REGULATORY FACTOR 4"/>
    <property type="match status" value="1"/>
</dbReference>